<organism evidence="2 3">
    <name type="scientific">Hydnum rufescens UP504</name>
    <dbReference type="NCBI Taxonomy" id="1448309"/>
    <lineage>
        <taxon>Eukaryota</taxon>
        <taxon>Fungi</taxon>
        <taxon>Dikarya</taxon>
        <taxon>Basidiomycota</taxon>
        <taxon>Agaricomycotina</taxon>
        <taxon>Agaricomycetes</taxon>
        <taxon>Cantharellales</taxon>
        <taxon>Hydnaceae</taxon>
        <taxon>Hydnum</taxon>
    </lineage>
</organism>
<keyword evidence="3" id="KW-1185">Reference proteome</keyword>
<feature type="region of interest" description="Disordered" evidence="1">
    <location>
        <begin position="1"/>
        <end position="92"/>
    </location>
</feature>
<feature type="compositionally biased region" description="Low complexity" evidence="1">
    <location>
        <begin position="7"/>
        <end position="22"/>
    </location>
</feature>
<protein>
    <submittedName>
        <fullName evidence="2">Uncharacterized protein</fullName>
    </submittedName>
</protein>
<comment type="caution">
    <text evidence="2">The sequence shown here is derived from an EMBL/GenBank/DDBJ whole genome shotgun (WGS) entry which is preliminary data.</text>
</comment>
<dbReference type="AlphaFoldDB" id="A0A9P6ADM4"/>
<feature type="compositionally biased region" description="Low complexity" evidence="1">
    <location>
        <begin position="66"/>
        <end position="83"/>
    </location>
</feature>
<name>A0A9P6ADM4_9AGAM</name>
<dbReference type="EMBL" id="MU129302">
    <property type="protein sequence ID" value="KAF9503771.1"/>
    <property type="molecule type" value="Genomic_DNA"/>
</dbReference>
<reference evidence="2" key="1">
    <citation type="journal article" date="2020" name="Nat. Commun.">
        <title>Large-scale genome sequencing of mycorrhizal fungi provides insights into the early evolution of symbiotic traits.</title>
        <authorList>
            <person name="Miyauchi S."/>
            <person name="Kiss E."/>
            <person name="Kuo A."/>
            <person name="Drula E."/>
            <person name="Kohler A."/>
            <person name="Sanchez-Garcia M."/>
            <person name="Morin E."/>
            <person name="Andreopoulos B."/>
            <person name="Barry K.W."/>
            <person name="Bonito G."/>
            <person name="Buee M."/>
            <person name="Carver A."/>
            <person name="Chen C."/>
            <person name="Cichocki N."/>
            <person name="Clum A."/>
            <person name="Culley D."/>
            <person name="Crous P.W."/>
            <person name="Fauchery L."/>
            <person name="Girlanda M."/>
            <person name="Hayes R.D."/>
            <person name="Keri Z."/>
            <person name="LaButti K."/>
            <person name="Lipzen A."/>
            <person name="Lombard V."/>
            <person name="Magnuson J."/>
            <person name="Maillard F."/>
            <person name="Murat C."/>
            <person name="Nolan M."/>
            <person name="Ohm R.A."/>
            <person name="Pangilinan J."/>
            <person name="Pereira M.F."/>
            <person name="Perotto S."/>
            <person name="Peter M."/>
            <person name="Pfister S."/>
            <person name="Riley R."/>
            <person name="Sitrit Y."/>
            <person name="Stielow J.B."/>
            <person name="Szollosi G."/>
            <person name="Zifcakova L."/>
            <person name="Stursova M."/>
            <person name="Spatafora J.W."/>
            <person name="Tedersoo L."/>
            <person name="Vaario L.M."/>
            <person name="Yamada A."/>
            <person name="Yan M."/>
            <person name="Wang P."/>
            <person name="Xu J."/>
            <person name="Bruns T."/>
            <person name="Baldrian P."/>
            <person name="Vilgalys R."/>
            <person name="Dunand C."/>
            <person name="Henrissat B."/>
            <person name="Grigoriev I.V."/>
            <person name="Hibbett D."/>
            <person name="Nagy L.G."/>
            <person name="Martin F.M."/>
        </authorList>
    </citation>
    <scope>NUCLEOTIDE SEQUENCE</scope>
    <source>
        <strain evidence="2">UP504</strain>
    </source>
</reference>
<accession>A0A9P6ADM4</accession>
<evidence type="ECO:0000256" key="1">
    <source>
        <dbReference type="SAM" id="MobiDB-lite"/>
    </source>
</evidence>
<proteinExistence type="predicted"/>
<sequence>MSESEPESNPSSSTTTETPSETADSNSEATPEAEIDLNLTNPALTDPVTSTTSEPTEVFTHPRGFLPPRGSGRGTSGSNTLRSPLVGGSAVPIPPSLQPNLLRWHRVGLVRLVHPSLQVSELRTG</sequence>
<gene>
    <name evidence="2" type="ORF">BS47DRAFT_747322</name>
</gene>
<dbReference type="Proteomes" id="UP000886523">
    <property type="component" value="Unassembled WGS sequence"/>
</dbReference>
<evidence type="ECO:0000313" key="2">
    <source>
        <dbReference type="EMBL" id="KAF9503771.1"/>
    </source>
</evidence>
<feature type="compositionally biased region" description="Polar residues" evidence="1">
    <location>
        <begin position="38"/>
        <end position="55"/>
    </location>
</feature>
<evidence type="ECO:0000313" key="3">
    <source>
        <dbReference type="Proteomes" id="UP000886523"/>
    </source>
</evidence>